<dbReference type="EC" id="2.1.2.2" evidence="4"/>
<dbReference type="PANTHER" id="PTHR43369:SF2">
    <property type="entry name" value="PHOSPHORIBOSYLGLYCINAMIDE FORMYLTRANSFERASE"/>
    <property type="match status" value="1"/>
</dbReference>
<dbReference type="InterPro" id="IPR036477">
    <property type="entry name" value="Formyl_transf_N_sf"/>
</dbReference>
<keyword evidence="2 4" id="KW-0808">Transferase</keyword>
<name>A0AAE3M9W2_9BACT</name>
<evidence type="ECO:0000256" key="2">
    <source>
        <dbReference type="ARBA" id="ARBA00022679"/>
    </source>
</evidence>
<accession>A0AAE3M9W2</accession>
<dbReference type="InterPro" id="IPR004607">
    <property type="entry name" value="GART"/>
</dbReference>
<comment type="catalytic activity">
    <reaction evidence="4">
        <text>N(1)-(5-phospho-beta-D-ribosyl)glycinamide + (6R)-10-formyltetrahydrofolate = N(2)-formyl-N(1)-(5-phospho-beta-D-ribosyl)glycinamide + (6S)-5,6,7,8-tetrahydrofolate + H(+)</text>
        <dbReference type="Rhea" id="RHEA:15053"/>
        <dbReference type="ChEBI" id="CHEBI:15378"/>
        <dbReference type="ChEBI" id="CHEBI:57453"/>
        <dbReference type="ChEBI" id="CHEBI:143788"/>
        <dbReference type="ChEBI" id="CHEBI:147286"/>
        <dbReference type="ChEBI" id="CHEBI:195366"/>
        <dbReference type="EC" id="2.1.2.2"/>
    </reaction>
</comment>
<dbReference type="CDD" id="cd08645">
    <property type="entry name" value="FMT_core_GART"/>
    <property type="match status" value="1"/>
</dbReference>
<dbReference type="RefSeq" id="WP_301197214.1">
    <property type="nucleotide sequence ID" value="NZ_JAPDPI010000001.1"/>
</dbReference>
<dbReference type="Proteomes" id="UP001207408">
    <property type="component" value="Unassembled WGS sequence"/>
</dbReference>
<dbReference type="Gene3D" id="3.40.50.170">
    <property type="entry name" value="Formyl transferase, N-terminal domain"/>
    <property type="match status" value="1"/>
</dbReference>
<comment type="function">
    <text evidence="4">Catalyzes the transfer of a formyl group from 10-formyltetrahydrofolate to 5-phospho-ribosyl-glycinamide (GAR), producing 5-phospho-ribosyl-N-formylglycinamide (FGAR) and tetrahydrofolate.</text>
</comment>
<keyword evidence="3 4" id="KW-0658">Purine biosynthesis</keyword>
<dbReference type="EMBL" id="JAPDPI010000001">
    <property type="protein sequence ID" value="MCW3803988.1"/>
    <property type="molecule type" value="Genomic_DNA"/>
</dbReference>
<organism evidence="6 7">
    <name type="scientific">Plebeiibacterium marinum</name>
    <dbReference type="NCBI Taxonomy" id="2992111"/>
    <lineage>
        <taxon>Bacteria</taxon>
        <taxon>Pseudomonadati</taxon>
        <taxon>Bacteroidota</taxon>
        <taxon>Bacteroidia</taxon>
        <taxon>Marinilabiliales</taxon>
        <taxon>Marinilabiliaceae</taxon>
        <taxon>Plebeiibacterium</taxon>
    </lineage>
</organism>
<feature type="domain" description="Formyl transferase N-terminal" evidence="5">
    <location>
        <begin position="3"/>
        <end position="182"/>
    </location>
</feature>
<comment type="caution">
    <text evidence="4">Lacks conserved residue(s) required for the propagation of feature annotation.</text>
</comment>
<evidence type="ECO:0000256" key="3">
    <source>
        <dbReference type="ARBA" id="ARBA00022755"/>
    </source>
</evidence>
<comment type="pathway">
    <text evidence="1 4">Purine metabolism; IMP biosynthesis via de novo pathway; N(2)-formyl-N(1)-(5-phospho-D-ribosyl)glycinamide from N(1)-(5-phospho-D-ribosyl)glycinamide (10-formyl THF route): step 1/1.</text>
</comment>
<dbReference type="AlphaFoldDB" id="A0AAE3M9W2"/>
<evidence type="ECO:0000313" key="6">
    <source>
        <dbReference type="EMBL" id="MCW3803988.1"/>
    </source>
</evidence>
<dbReference type="PANTHER" id="PTHR43369">
    <property type="entry name" value="PHOSPHORIBOSYLGLYCINAMIDE FORMYLTRANSFERASE"/>
    <property type="match status" value="1"/>
</dbReference>
<feature type="binding site" evidence="4">
    <location>
        <begin position="12"/>
        <end position="14"/>
    </location>
    <ligand>
        <name>N(1)-(5-phospho-beta-D-ribosyl)glycinamide</name>
        <dbReference type="ChEBI" id="CHEBI:143788"/>
    </ligand>
</feature>
<dbReference type="GO" id="GO:0005829">
    <property type="term" value="C:cytosol"/>
    <property type="evidence" value="ECO:0007669"/>
    <property type="project" value="TreeGrafter"/>
</dbReference>
<dbReference type="GO" id="GO:0004644">
    <property type="term" value="F:phosphoribosylglycinamide formyltransferase activity"/>
    <property type="evidence" value="ECO:0007669"/>
    <property type="project" value="UniProtKB-UniRule"/>
</dbReference>
<sequence>MSKVAIFASGSGSNAENIVNFFKGKSFNTEFRFFTNKKDAFVNQRAKKLGINITVFDKNEFYNTDKVLNELIVGEYDIVVLAGFLWLIPEGLVKAFKGRIVNIHPALLPKYGGKGMYGKKVHEAVVANSDSETGITIHMVDERYDEGKVLFQKACKVDKGDSAEDVEQKVHALEYKYYPVVIEKLLNDLL</sequence>
<dbReference type="InterPro" id="IPR002376">
    <property type="entry name" value="Formyl_transf_N"/>
</dbReference>
<dbReference type="Pfam" id="PF00551">
    <property type="entry name" value="Formyl_trans_N"/>
    <property type="match status" value="1"/>
</dbReference>
<comment type="similarity">
    <text evidence="4">Belongs to the GART family.</text>
</comment>
<reference evidence="6" key="1">
    <citation type="submission" date="2022-10" db="EMBL/GenBank/DDBJ databases">
        <authorList>
            <person name="Yu W.X."/>
        </authorList>
    </citation>
    <scope>NUCLEOTIDE SEQUENCE</scope>
    <source>
        <strain evidence="6">D04</strain>
    </source>
</reference>
<comment type="caution">
    <text evidence="6">The sequence shown here is derived from an EMBL/GenBank/DDBJ whole genome shotgun (WGS) entry which is preliminary data.</text>
</comment>
<proteinExistence type="inferred from homology"/>
<feature type="site" description="Raises pKa of active site His" evidence="4">
    <location>
        <position position="145"/>
    </location>
</feature>
<feature type="binding site" evidence="4">
    <location>
        <position position="102"/>
    </location>
    <ligand>
        <name>(6R)-10-formyltetrahydrofolate</name>
        <dbReference type="ChEBI" id="CHEBI:195366"/>
    </ligand>
</feature>
<keyword evidence="7" id="KW-1185">Reference proteome</keyword>
<dbReference type="SUPFAM" id="SSF53328">
    <property type="entry name" value="Formyltransferase"/>
    <property type="match status" value="1"/>
</dbReference>
<feature type="active site" description="Proton donor" evidence="4">
    <location>
        <position position="104"/>
    </location>
</feature>
<evidence type="ECO:0000259" key="5">
    <source>
        <dbReference type="Pfam" id="PF00551"/>
    </source>
</evidence>
<dbReference type="HAMAP" id="MF_01930">
    <property type="entry name" value="PurN"/>
    <property type="match status" value="1"/>
</dbReference>
<evidence type="ECO:0000313" key="7">
    <source>
        <dbReference type="Proteomes" id="UP001207408"/>
    </source>
</evidence>
<gene>
    <name evidence="4" type="primary">purN</name>
    <name evidence="6" type="ORF">OM074_00035</name>
</gene>
<evidence type="ECO:0000256" key="1">
    <source>
        <dbReference type="ARBA" id="ARBA00005054"/>
    </source>
</evidence>
<dbReference type="GO" id="GO:0006189">
    <property type="term" value="P:'de novo' IMP biosynthetic process"/>
    <property type="evidence" value="ECO:0007669"/>
    <property type="project" value="UniProtKB-UniRule"/>
</dbReference>
<protein>
    <recommendedName>
        <fullName evidence="4">Phosphoribosylglycinamide formyltransferase</fullName>
        <ecNumber evidence="4">2.1.2.2</ecNumber>
    </recommendedName>
    <alternativeName>
        <fullName evidence="4">5'-phosphoribosylglycinamide transformylase</fullName>
    </alternativeName>
    <alternativeName>
        <fullName evidence="4">GAR transformylase</fullName>
        <shortName evidence="4">GART</shortName>
    </alternativeName>
</protein>
<evidence type="ECO:0000256" key="4">
    <source>
        <dbReference type="HAMAP-Rule" id="MF_01930"/>
    </source>
</evidence>